<comment type="caution">
    <text evidence="1">The sequence shown here is derived from an EMBL/GenBank/DDBJ whole genome shotgun (WGS) entry which is preliminary data.</text>
</comment>
<dbReference type="AlphaFoldDB" id="T0ZFW4"/>
<dbReference type="EMBL" id="AUZZ01006191">
    <property type="protein sequence ID" value="EQD47076.1"/>
    <property type="molecule type" value="Genomic_DNA"/>
</dbReference>
<feature type="non-terminal residue" evidence="1">
    <location>
        <position position="50"/>
    </location>
</feature>
<reference evidence="1" key="2">
    <citation type="journal article" date="2014" name="ISME J.">
        <title>Microbial stratification in low pH oxic and suboxic macroscopic growths along an acid mine drainage.</title>
        <authorList>
            <person name="Mendez-Garcia C."/>
            <person name="Mesa V."/>
            <person name="Sprenger R.R."/>
            <person name="Richter M."/>
            <person name="Diez M.S."/>
            <person name="Solano J."/>
            <person name="Bargiela R."/>
            <person name="Golyshina O.V."/>
            <person name="Manteca A."/>
            <person name="Ramos J.L."/>
            <person name="Gallego J.R."/>
            <person name="Llorente I."/>
            <person name="Martins Dos Santos V.A."/>
            <person name="Jensen O.N."/>
            <person name="Pelaez A.I."/>
            <person name="Sanchez J."/>
            <person name="Ferrer M."/>
        </authorList>
    </citation>
    <scope>NUCLEOTIDE SEQUENCE</scope>
</reference>
<evidence type="ECO:0000313" key="1">
    <source>
        <dbReference type="EMBL" id="EQD47076.1"/>
    </source>
</evidence>
<reference evidence="1" key="1">
    <citation type="submission" date="2013-08" db="EMBL/GenBank/DDBJ databases">
        <authorList>
            <person name="Mendez C."/>
            <person name="Richter M."/>
            <person name="Ferrer M."/>
            <person name="Sanchez J."/>
        </authorList>
    </citation>
    <scope>NUCLEOTIDE SEQUENCE</scope>
</reference>
<gene>
    <name evidence="1" type="ORF">B2A_08592</name>
</gene>
<organism evidence="1">
    <name type="scientific">mine drainage metagenome</name>
    <dbReference type="NCBI Taxonomy" id="410659"/>
    <lineage>
        <taxon>unclassified sequences</taxon>
        <taxon>metagenomes</taxon>
        <taxon>ecological metagenomes</taxon>
    </lineage>
</organism>
<sequence length="50" mass="5832">MSSLTDIERRYLEKLLRMGGGYVLDYSDATFGEFVQSLQDRYTVGRKYSD</sequence>
<proteinExistence type="predicted"/>
<protein>
    <submittedName>
        <fullName evidence="1">Uncharacterized protein</fullName>
    </submittedName>
</protein>
<name>T0ZFW4_9ZZZZ</name>
<accession>T0ZFW4</accession>